<reference evidence="1 2" key="1">
    <citation type="submission" date="2020-04" db="EMBL/GenBank/DDBJ databases">
        <authorList>
            <person name="Yin C."/>
        </authorList>
    </citation>
    <scope>NUCLEOTIDE SEQUENCE [LARGE SCALE GENOMIC DNA]</scope>
    <source>
        <strain evidence="1 2">Ak56</strain>
    </source>
</reference>
<name>A0A847SQN0_9BACT</name>
<protein>
    <recommendedName>
        <fullName evidence="3">Thiopeptide-type bacteriocin biosynthesis domain-containing protein</fullName>
    </recommendedName>
</protein>
<organism evidence="1 2">
    <name type="scientific">Chitinophaga eiseniae</name>
    <dbReference type="NCBI Taxonomy" id="634771"/>
    <lineage>
        <taxon>Bacteria</taxon>
        <taxon>Pseudomonadati</taxon>
        <taxon>Bacteroidota</taxon>
        <taxon>Chitinophagia</taxon>
        <taxon>Chitinophagales</taxon>
        <taxon>Chitinophagaceae</taxon>
        <taxon>Chitinophaga</taxon>
    </lineage>
</organism>
<dbReference type="AlphaFoldDB" id="A0A847SQN0"/>
<dbReference type="EMBL" id="JABAHZ010000009">
    <property type="protein sequence ID" value="NLR82353.1"/>
    <property type="molecule type" value="Genomic_DNA"/>
</dbReference>
<keyword evidence="2" id="KW-1185">Reference proteome</keyword>
<gene>
    <name evidence="1" type="ORF">HGH91_27300</name>
</gene>
<dbReference type="Proteomes" id="UP000552864">
    <property type="component" value="Unassembled WGS sequence"/>
</dbReference>
<proteinExistence type="predicted"/>
<evidence type="ECO:0008006" key="3">
    <source>
        <dbReference type="Google" id="ProtNLM"/>
    </source>
</evidence>
<comment type="caution">
    <text evidence="1">The sequence shown here is derived from an EMBL/GenBank/DDBJ whole genome shotgun (WGS) entry which is preliminary data.</text>
</comment>
<sequence length="290" mass="32702">MGIQKQSVNVSIFYGMPGWHLLLQQIQSIVHHLKDQRLLESYAVSLNFTRGENIRFSGRVLPGNDVLLATETGRLALAFMRQFPSVSHLAPFPVEGFLMNFPNNSVQYNLFKPVTEFTERPLAPYQADFQEALSKHLVSILSEEEVTNDTIFSFGLYTFLGIFSGCSSNIGEAISLVDLFNNASRWVSAGKPMADEIFRSNREPLLEEYTLHLLETATTPPHWVSQWRDYMRAQTAMIKGDPELDVATYVRTMLDAAQHQLALTNDTVSIICDISRNILTELKNSVPLTV</sequence>
<dbReference type="RefSeq" id="WP_168742347.1">
    <property type="nucleotide sequence ID" value="NZ_JABAHZ010000009.1"/>
</dbReference>
<evidence type="ECO:0000313" key="2">
    <source>
        <dbReference type="Proteomes" id="UP000552864"/>
    </source>
</evidence>
<accession>A0A847SQN0</accession>
<evidence type="ECO:0000313" key="1">
    <source>
        <dbReference type="EMBL" id="NLR82353.1"/>
    </source>
</evidence>